<accession>A0A9K3NDQ5</accession>
<dbReference type="EMBL" id="MNCJ02000323">
    <property type="protein sequence ID" value="KAF5796010.1"/>
    <property type="molecule type" value="Genomic_DNA"/>
</dbReference>
<keyword evidence="2" id="KW-1185">Reference proteome</keyword>
<reference evidence="1" key="2">
    <citation type="submission" date="2020-06" db="EMBL/GenBank/DDBJ databases">
        <title>Helianthus annuus Genome sequencing and assembly Release 2.</title>
        <authorList>
            <person name="Gouzy J."/>
            <person name="Langlade N."/>
            <person name="Munos S."/>
        </authorList>
    </citation>
    <scope>NUCLEOTIDE SEQUENCE</scope>
    <source>
        <tissue evidence="1">Leaves</tissue>
    </source>
</reference>
<dbReference type="AlphaFoldDB" id="A0A9K3NDQ5"/>
<evidence type="ECO:0000313" key="2">
    <source>
        <dbReference type="Proteomes" id="UP000215914"/>
    </source>
</evidence>
<reference evidence="1" key="1">
    <citation type="journal article" date="2017" name="Nature">
        <title>The sunflower genome provides insights into oil metabolism, flowering and Asterid evolution.</title>
        <authorList>
            <person name="Badouin H."/>
            <person name="Gouzy J."/>
            <person name="Grassa C.J."/>
            <person name="Murat F."/>
            <person name="Staton S.E."/>
            <person name="Cottret L."/>
            <person name="Lelandais-Briere C."/>
            <person name="Owens G.L."/>
            <person name="Carrere S."/>
            <person name="Mayjonade B."/>
            <person name="Legrand L."/>
            <person name="Gill N."/>
            <person name="Kane N.C."/>
            <person name="Bowers J.E."/>
            <person name="Hubner S."/>
            <person name="Bellec A."/>
            <person name="Berard A."/>
            <person name="Berges H."/>
            <person name="Blanchet N."/>
            <person name="Boniface M.C."/>
            <person name="Brunel D."/>
            <person name="Catrice O."/>
            <person name="Chaidir N."/>
            <person name="Claudel C."/>
            <person name="Donnadieu C."/>
            <person name="Faraut T."/>
            <person name="Fievet G."/>
            <person name="Helmstetter N."/>
            <person name="King M."/>
            <person name="Knapp S.J."/>
            <person name="Lai Z."/>
            <person name="Le Paslier M.C."/>
            <person name="Lippi Y."/>
            <person name="Lorenzon L."/>
            <person name="Mandel J.R."/>
            <person name="Marage G."/>
            <person name="Marchand G."/>
            <person name="Marquand E."/>
            <person name="Bret-Mestries E."/>
            <person name="Morien E."/>
            <person name="Nambeesan S."/>
            <person name="Nguyen T."/>
            <person name="Pegot-Espagnet P."/>
            <person name="Pouilly N."/>
            <person name="Raftis F."/>
            <person name="Sallet E."/>
            <person name="Schiex T."/>
            <person name="Thomas J."/>
            <person name="Vandecasteele C."/>
            <person name="Vares D."/>
            <person name="Vear F."/>
            <person name="Vautrin S."/>
            <person name="Crespi M."/>
            <person name="Mangin B."/>
            <person name="Burke J.M."/>
            <person name="Salse J."/>
            <person name="Munos S."/>
            <person name="Vincourt P."/>
            <person name="Rieseberg L.H."/>
            <person name="Langlade N.B."/>
        </authorList>
    </citation>
    <scope>NUCLEOTIDE SEQUENCE</scope>
    <source>
        <tissue evidence="1">Leaves</tissue>
    </source>
</reference>
<dbReference type="Gramene" id="mRNA:HanXRQr2_Chr08g0346381">
    <property type="protein sequence ID" value="CDS:HanXRQr2_Chr08g0346381.1"/>
    <property type="gene ID" value="HanXRQr2_Chr08g0346381"/>
</dbReference>
<dbReference type="Proteomes" id="UP000215914">
    <property type="component" value="Unassembled WGS sequence"/>
</dbReference>
<organism evidence="1 2">
    <name type="scientific">Helianthus annuus</name>
    <name type="common">Common sunflower</name>
    <dbReference type="NCBI Taxonomy" id="4232"/>
    <lineage>
        <taxon>Eukaryota</taxon>
        <taxon>Viridiplantae</taxon>
        <taxon>Streptophyta</taxon>
        <taxon>Embryophyta</taxon>
        <taxon>Tracheophyta</taxon>
        <taxon>Spermatophyta</taxon>
        <taxon>Magnoliopsida</taxon>
        <taxon>eudicotyledons</taxon>
        <taxon>Gunneridae</taxon>
        <taxon>Pentapetalae</taxon>
        <taxon>asterids</taxon>
        <taxon>campanulids</taxon>
        <taxon>Asterales</taxon>
        <taxon>Asteraceae</taxon>
        <taxon>Asteroideae</taxon>
        <taxon>Heliantheae alliance</taxon>
        <taxon>Heliantheae</taxon>
        <taxon>Helianthus</taxon>
    </lineage>
</organism>
<gene>
    <name evidence="1" type="ORF">HanXRQr2_Chr08g0346381</name>
</gene>
<comment type="caution">
    <text evidence="1">The sequence shown here is derived from an EMBL/GenBank/DDBJ whole genome shotgun (WGS) entry which is preliminary data.</text>
</comment>
<name>A0A9K3NDQ5_HELAN</name>
<protein>
    <submittedName>
        <fullName evidence="1">Uncharacterized protein</fullName>
    </submittedName>
</protein>
<proteinExistence type="predicted"/>
<sequence>MPPHATTEMVVAGRSIGQKQSCGWLCLSENRPKKTKESRGRVRVRQVVVVGDRRRRSGHNPAPPES</sequence>
<evidence type="ECO:0000313" key="1">
    <source>
        <dbReference type="EMBL" id="KAF5796010.1"/>
    </source>
</evidence>